<keyword evidence="4" id="KW-0433">Leucine-rich repeat</keyword>
<evidence type="ECO:0000256" key="4">
    <source>
        <dbReference type="ARBA" id="ARBA00022614"/>
    </source>
</evidence>
<dbReference type="InterPro" id="IPR001611">
    <property type="entry name" value="Leu-rich_rpt"/>
</dbReference>
<dbReference type="SUPFAM" id="SSF52047">
    <property type="entry name" value="RNI-like"/>
    <property type="match status" value="1"/>
</dbReference>
<evidence type="ECO:0000256" key="8">
    <source>
        <dbReference type="ARBA" id="ARBA00022989"/>
    </source>
</evidence>
<reference evidence="14" key="1">
    <citation type="journal article" date="2017" name="Nat. Commun.">
        <title>The asparagus genome sheds light on the origin and evolution of a young Y chromosome.</title>
        <authorList>
            <person name="Harkess A."/>
            <person name="Zhou J."/>
            <person name="Xu C."/>
            <person name="Bowers J.E."/>
            <person name="Van der Hulst R."/>
            <person name="Ayyampalayam S."/>
            <person name="Mercati F."/>
            <person name="Riccardi P."/>
            <person name="McKain M.R."/>
            <person name="Kakrana A."/>
            <person name="Tang H."/>
            <person name="Ray J."/>
            <person name="Groenendijk J."/>
            <person name="Arikit S."/>
            <person name="Mathioni S.M."/>
            <person name="Nakano M."/>
            <person name="Shan H."/>
            <person name="Telgmann-Rauber A."/>
            <person name="Kanno A."/>
            <person name="Yue Z."/>
            <person name="Chen H."/>
            <person name="Li W."/>
            <person name="Chen Y."/>
            <person name="Xu X."/>
            <person name="Zhang Y."/>
            <person name="Luo S."/>
            <person name="Chen H."/>
            <person name="Gao J."/>
            <person name="Mao Z."/>
            <person name="Pires J.C."/>
            <person name="Luo M."/>
            <person name="Kudrna D."/>
            <person name="Wing R.A."/>
            <person name="Meyers B.C."/>
            <person name="Yi K."/>
            <person name="Kong H."/>
            <person name="Lavrijsen P."/>
            <person name="Sunseri F."/>
            <person name="Falavigna A."/>
            <person name="Ye Y."/>
            <person name="Leebens-Mack J.H."/>
            <person name="Chen G."/>
        </authorList>
    </citation>
    <scope>NUCLEOTIDE SEQUENCE [LARGE SCALE GENOMIC DNA]</scope>
    <source>
        <strain evidence="14">cv. DH0086</strain>
    </source>
</reference>
<dbReference type="InterPro" id="IPR003591">
    <property type="entry name" value="Leu-rich_rpt_typical-subtyp"/>
</dbReference>
<evidence type="ECO:0000256" key="7">
    <source>
        <dbReference type="ARBA" id="ARBA00022737"/>
    </source>
</evidence>
<evidence type="ECO:0000256" key="10">
    <source>
        <dbReference type="ARBA" id="ARBA00023180"/>
    </source>
</evidence>
<dbReference type="PRINTS" id="PR00019">
    <property type="entry name" value="LEURICHRPT"/>
</dbReference>
<dbReference type="PROSITE" id="PS51450">
    <property type="entry name" value="LRR"/>
    <property type="match status" value="1"/>
</dbReference>
<gene>
    <name evidence="13" type="ORF">A4U43_C10F16250</name>
</gene>
<dbReference type="SUPFAM" id="SSF52058">
    <property type="entry name" value="L domain-like"/>
    <property type="match status" value="1"/>
</dbReference>
<dbReference type="Gene3D" id="3.80.10.10">
    <property type="entry name" value="Ribonuclease Inhibitor"/>
    <property type="match status" value="4"/>
</dbReference>
<evidence type="ECO:0000256" key="1">
    <source>
        <dbReference type="ARBA" id="ARBA00004251"/>
    </source>
</evidence>
<protein>
    <recommendedName>
        <fullName evidence="15">Leucine-rich repeat-containing N-terminal plant-type domain-containing protein</fullName>
    </recommendedName>
</protein>
<name>A0A5P1E6J2_ASPOF</name>
<keyword evidence="5 12" id="KW-0812">Transmembrane</keyword>
<evidence type="ECO:0000256" key="11">
    <source>
        <dbReference type="SAM" id="MobiDB-lite"/>
    </source>
</evidence>
<dbReference type="FunFam" id="3.80.10.10:FF:000041">
    <property type="entry name" value="LRR receptor-like serine/threonine-protein kinase ERECTA"/>
    <property type="match status" value="1"/>
</dbReference>
<dbReference type="GO" id="GO:0005886">
    <property type="term" value="C:plasma membrane"/>
    <property type="evidence" value="ECO:0007669"/>
    <property type="project" value="UniProtKB-SubCell"/>
</dbReference>
<dbReference type="SMART" id="SM00365">
    <property type="entry name" value="LRR_SD22"/>
    <property type="match status" value="5"/>
</dbReference>
<accession>A0A5P1E6J2</accession>
<evidence type="ECO:0000256" key="9">
    <source>
        <dbReference type="ARBA" id="ARBA00023136"/>
    </source>
</evidence>
<dbReference type="AlphaFoldDB" id="A0A5P1E6J2"/>
<comment type="similarity">
    <text evidence="2">Belongs to the RLP family.</text>
</comment>
<evidence type="ECO:0000256" key="12">
    <source>
        <dbReference type="SAM" id="Phobius"/>
    </source>
</evidence>
<dbReference type="OMA" id="LTHATDW"/>
<dbReference type="InterPro" id="IPR046956">
    <property type="entry name" value="RLP23-like"/>
</dbReference>
<keyword evidence="14" id="KW-1185">Reference proteome</keyword>
<evidence type="ECO:0000256" key="6">
    <source>
        <dbReference type="ARBA" id="ARBA00022729"/>
    </source>
</evidence>
<dbReference type="SMART" id="SM00369">
    <property type="entry name" value="LRR_TYP"/>
    <property type="match status" value="10"/>
</dbReference>
<evidence type="ECO:0000313" key="14">
    <source>
        <dbReference type="Proteomes" id="UP000243459"/>
    </source>
</evidence>
<evidence type="ECO:0000313" key="13">
    <source>
        <dbReference type="EMBL" id="ONK57065.1"/>
    </source>
</evidence>
<proteinExistence type="inferred from homology"/>
<keyword evidence="10" id="KW-0325">Glycoprotein</keyword>
<dbReference type="PANTHER" id="PTHR48063">
    <property type="entry name" value="LRR RECEPTOR-LIKE KINASE"/>
    <property type="match status" value="1"/>
</dbReference>
<keyword evidence="9 12" id="KW-0472">Membrane</keyword>
<comment type="subcellular location">
    <subcellularLocation>
        <location evidence="1">Cell membrane</location>
        <topology evidence="1">Single-pass type I membrane protein</topology>
    </subcellularLocation>
</comment>
<dbReference type="PANTHER" id="PTHR48063:SF98">
    <property type="entry name" value="LRR RECEPTOR-LIKE SERINE_THREONINE-PROTEIN KINASE FLS2"/>
    <property type="match status" value="1"/>
</dbReference>
<feature type="transmembrane region" description="Helical" evidence="12">
    <location>
        <begin position="741"/>
        <end position="762"/>
    </location>
</feature>
<keyword evidence="3" id="KW-1003">Cell membrane</keyword>
<dbReference type="InterPro" id="IPR032675">
    <property type="entry name" value="LRR_dom_sf"/>
</dbReference>
<evidence type="ECO:0000256" key="3">
    <source>
        <dbReference type="ARBA" id="ARBA00022475"/>
    </source>
</evidence>
<evidence type="ECO:0000256" key="5">
    <source>
        <dbReference type="ARBA" id="ARBA00022692"/>
    </source>
</evidence>
<sequence>MSGVNLTHATDWVLSVQDLPSLSVLKLSRSNLPSSPLASASALNTNMSSITTLDLSQNSFSDGTIIDRFLLSLSSSLVNLDLSYCSMYEPFPRSLKNLTSLKVLDLSANNFNGSLPESLGELSQLESLDLLSNFLHGLIPGILSHLCNLRHLVLSRNNFVGDMSHMLQGETRCKRFTLEELDLSFNQLNGSLPDWVWHMQDLSMLDLSYNALGGVISDTQLANMTKLKKLSLTGNGLILNMSSAWVPPFKLNTIDLRSCRMGPRFPSWLKTQSGFDYLDISDAGILDMIPSWFPNASYAADYLNISYNQIRGEISTSLKFLSATVIDMSSNLFQGKLPLLNASVQSILLGDNLFSGDTRPILNAEMLNLRDVILSQNLLSGEIPSAICNLSSMQLIDLSNNYISGKIPVCQSYNASLQSLYVINLANNHLSGSIPPWMAGPVPHSALESNLIVLRLNNNSFHGEIPSFLRYCNSMTILDLGENKLTGNIPSWIGEGLSSSLRFLRMRSNMLTGKIPLQLSYLTSLQVLDLAQNKLSGAIPHSFKNFTAMTEANRTVEDIINYIDGASHLVEIASSKFEEVVEVEVKGRELEYTKTLSLVMVLDLSCNNLSGELPLELMDLIGLQSLNLSKNQLQGNIPDKFGGMAQLEALDLSMNRLSGKIPGSIALLTSLSYLNLSNNDLSGRIPSGNQIQTLTDPSIYAGNSDLCGSPLPKCPGDEHSRVPTQGAGAEDEGGDSDMFELYLGMGIGFVVGWWVICGAFIFKNSWRVACFRYYDHMEDKFVAAMGTFRRKILLAHQGRD</sequence>
<dbReference type="Proteomes" id="UP000243459">
    <property type="component" value="Chromosome 10"/>
</dbReference>
<evidence type="ECO:0008006" key="15">
    <source>
        <dbReference type="Google" id="ProtNLM"/>
    </source>
</evidence>
<dbReference type="EMBL" id="CM007390">
    <property type="protein sequence ID" value="ONK57065.1"/>
    <property type="molecule type" value="Genomic_DNA"/>
</dbReference>
<dbReference type="FunFam" id="3.80.10.10:FF:000111">
    <property type="entry name" value="LRR receptor-like serine/threonine-protein kinase ERECTA"/>
    <property type="match status" value="1"/>
</dbReference>
<keyword evidence="7" id="KW-0677">Repeat</keyword>
<evidence type="ECO:0000256" key="2">
    <source>
        <dbReference type="ARBA" id="ARBA00009592"/>
    </source>
</evidence>
<organism evidence="13 14">
    <name type="scientific">Asparagus officinalis</name>
    <name type="common">Garden asparagus</name>
    <dbReference type="NCBI Taxonomy" id="4686"/>
    <lineage>
        <taxon>Eukaryota</taxon>
        <taxon>Viridiplantae</taxon>
        <taxon>Streptophyta</taxon>
        <taxon>Embryophyta</taxon>
        <taxon>Tracheophyta</taxon>
        <taxon>Spermatophyta</taxon>
        <taxon>Magnoliopsida</taxon>
        <taxon>Liliopsida</taxon>
        <taxon>Asparagales</taxon>
        <taxon>Asparagaceae</taxon>
        <taxon>Asparagoideae</taxon>
        <taxon>Asparagus</taxon>
    </lineage>
</organism>
<dbReference type="Gramene" id="ONK57065">
    <property type="protein sequence ID" value="ONK57065"/>
    <property type="gene ID" value="A4U43_C10F16250"/>
</dbReference>
<feature type="region of interest" description="Disordered" evidence="11">
    <location>
        <begin position="712"/>
        <end position="732"/>
    </location>
</feature>
<keyword evidence="6" id="KW-0732">Signal</keyword>
<dbReference type="Pfam" id="PF00560">
    <property type="entry name" value="LRR_1"/>
    <property type="match status" value="6"/>
</dbReference>
<dbReference type="Pfam" id="PF13855">
    <property type="entry name" value="LRR_8"/>
    <property type="match status" value="3"/>
</dbReference>
<keyword evidence="8 12" id="KW-1133">Transmembrane helix</keyword>